<proteinExistence type="predicted"/>
<dbReference type="SUPFAM" id="SSF56281">
    <property type="entry name" value="Metallo-hydrolase/oxidoreductase"/>
    <property type="match status" value="1"/>
</dbReference>
<dbReference type="CDD" id="cd07713">
    <property type="entry name" value="DHPS-like_MBL-fold"/>
    <property type="match status" value="1"/>
</dbReference>
<dbReference type="Gene3D" id="3.60.15.10">
    <property type="entry name" value="Ribonuclease Z/Hydroxyacylglutathione hydrolase-like"/>
    <property type="match status" value="1"/>
</dbReference>
<evidence type="ECO:0000313" key="2">
    <source>
        <dbReference type="EMBL" id="MBC5723266.1"/>
    </source>
</evidence>
<name>A0A8J6J9G9_9FIRM</name>
<dbReference type="GO" id="GO:0016740">
    <property type="term" value="F:transferase activity"/>
    <property type="evidence" value="ECO:0007669"/>
    <property type="project" value="TreeGrafter"/>
</dbReference>
<dbReference type="AlphaFoldDB" id="A0A8J6J9G9"/>
<gene>
    <name evidence="2" type="ORF">H8S11_10645</name>
</gene>
<dbReference type="InterPro" id="IPR052926">
    <property type="entry name" value="Metallo-beta-lactamase_dom"/>
</dbReference>
<accession>A0A8J6J9G9</accession>
<feature type="domain" description="Metallo-beta-lactamase" evidence="1">
    <location>
        <begin position="20"/>
        <end position="184"/>
    </location>
</feature>
<reference evidence="2" key="1">
    <citation type="submission" date="2020-08" db="EMBL/GenBank/DDBJ databases">
        <title>Genome public.</title>
        <authorList>
            <person name="Liu C."/>
            <person name="Sun Q."/>
        </authorList>
    </citation>
    <scope>NUCLEOTIDE SEQUENCE</scope>
    <source>
        <strain evidence="2">NSJ-23</strain>
    </source>
</reference>
<evidence type="ECO:0000313" key="3">
    <source>
        <dbReference type="Proteomes" id="UP000628736"/>
    </source>
</evidence>
<dbReference type="InterPro" id="IPR041712">
    <property type="entry name" value="DHPS-like_MBL-fold"/>
</dbReference>
<evidence type="ECO:0000259" key="1">
    <source>
        <dbReference type="Pfam" id="PF00753"/>
    </source>
</evidence>
<sequence length="280" mass="30332">MKVAVLMENTAQEGCGLVPEHGLSLYIEYRGKRLLLDGGASGRFADNAQKLGVDLADVDLGVLSHGHYDHADGLRRFFQLNQRAKVYVRPQAGGPYFSMTEEGPKFIGVHRDIWEGARERLVPVPGPMELLEGGWLLPDGPKDPAFMGKASNLVCKRGEDDFVPDDFSHEQSLVLEGERGLVVFNSCSHGGIVNIVRGVLDQLPGKRVHAVVGGLHMYAKGGTGMNCSPEYVQSVADALKALGVERILTGHCTGQPALERLTEYFGPGCQGLYTGQVFTL</sequence>
<dbReference type="Pfam" id="PF00753">
    <property type="entry name" value="Lactamase_B"/>
    <property type="match status" value="1"/>
</dbReference>
<dbReference type="Proteomes" id="UP000628736">
    <property type="component" value="Unassembled WGS sequence"/>
</dbReference>
<dbReference type="EMBL" id="JACOPO010000007">
    <property type="protein sequence ID" value="MBC5723266.1"/>
    <property type="molecule type" value="Genomic_DNA"/>
</dbReference>
<dbReference type="InterPro" id="IPR001279">
    <property type="entry name" value="Metallo-B-lactamas"/>
</dbReference>
<comment type="caution">
    <text evidence="2">The sequence shown here is derived from an EMBL/GenBank/DDBJ whole genome shotgun (WGS) entry which is preliminary data.</text>
</comment>
<organism evidence="2 3">
    <name type="scientific">Flintibacter hominis</name>
    <dbReference type="NCBI Taxonomy" id="2763048"/>
    <lineage>
        <taxon>Bacteria</taxon>
        <taxon>Bacillati</taxon>
        <taxon>Bacillota</taxon>
        <taxon>Clostridia</taxon>
        <taxon>Eubacteriales</taxon>
        <taxon>Flintibacter</taxon>
    </lineage>
</organism>
<protein>
    <submittedName>
        <fullName evidence="2">MBL fold metallo-hydrolase</fullName>
    </submittedName>
</protein>
<dbReference type="RefSeq" id="WP_147573360.1">
    <property type="nucleotide sequence ID" value="NZ_JACOPO010000007.1"/>
</dbReference>
<dbReference type="PANTHER" id="PTHR13754">
    <property type="entry name" value="METALLO-BETA-LACTAMASE SUPERFAMILY PROTEIN"/>
    <property type="match status" value="1"/>
</dbReference>
<keyword evidence="3" id="KW-1185">Reference proteome</keyword>
<dbReference type="InterPro" id="IPR036866">
    <property type="entry name" value="RibonucZ/Hydroxyglut_hydro"/>
</dbReference>
<dbReference type="PANTHER" id="PTHR13754:SF13">
    <property type="entry name" value="METALLO-BETA-LACTAMASE SUPERFAMILY PROTEIN (AFU_ORTHOLOGUE AFUA_3G07630)"/>
    <property type="match status" value="1"/>
</dbReference>